<dbReference type="PANTHER" id="PTHR34613">
    <property type="entry name" value="SLL0800 PROTEIN"/>
    <property type="match status" value="1"/>
</dbReference>
<name>A0ABT0C8M9_THEVL</name>
<proteinExistence type="predicted"/>
<evidence type="ECO:0000313" key="2">
    <source>
        <dbReference type="Proteomes" id="UP000830835"/>
    </source>
</evidence>
<dbReference type="Proteomes" id="UP000830835">
    <property type="component" value="Unassembled WGS sequence"/>
</dbReference>
<gene>
    <name evidence="1" type="ORF">JX360_04400</name>
</gene>
<evidence type="ECO:0000313" key="1">
    <source>
        <dbReference type="EMBL" id="MCJ2542151.1"/>
    </source>
</evidence>
<organism evidence="1 2">
    <name type="scientific">Thermostichus vulcanus str. 'Rupite'</name>
    <dbReference type="NCBI Taxonomy" id="2813851"/>
    <lineage>
        <taxon>Bacteria</taxon>
        <taxon>Bacillati</taxon>
        <taxon>Cyanobacteriota</taxon>
        <taxon>Cyanophyceae</taxon>
        <taxon>Thermostichales</taxon>
        <taxon>Thermostichaceae</taxon>
        <taxon>Thermostichus</taxon>
    </lineage>
</organism>
<keyword evidence="2" id="KW-1185">Reference proteome</keyword>
<comment type="caution">
    <text evidence="1">The sequence shown here is derived from an EMBL/GenBank/DDBJ whole genome shotgun (WGS) entry which is preliminary data.</text>
</comment>
<accession>A0ABT0C8M9</accession>
<reference evidence="1" key="1">
    <citation type="submission" date="2021-02" db="EMBL/GenBank/DDBJ databases">
        <title>The CRISPR/cas machinery reduction and long-range gene transfer in the hot spring cyanobacterium Synechococcus.</title>
        <authorList>
            <person name="Dvorak P."/>
            <person name="Jahodarova E."/>
            <person name="Hasler P."/>
            <person name="Poulickova A."/>
        </authorList>
    </citation>
    <scope>NUCLEOTIDE SEQUENCE</scope>
    <source>
        <strain evidence="1">Rupite</strain>
    </source>
</reference>
<dbReference type="PANTHER" id="PTHR34613:SF1">
    <property type="entry name" value="SLL6017 PROTEIN"/>
    <property type="match status" value="1"/>
</dbReference>
<dbReference type="EMBL" id="JAFIRA010000007">
    <property type="protein sequence ID" value="MCJ2542151.1"/>
    <property type="molecule type" value="Genomic_DNA"/>
</dbReference>
<sequence length="72" mass="8142">MAILRRAANPEAILRQVAGEIQKLSGGQERTNLATYTYLLGGLRFNKEVLRQLLREDVMRESVTDQALVEVK</sequence>
<protein>
    <submittedName>
        <fullName evidence="1">Uncharacterized protein</fullName>
    </submittedName>
</protein>